<keyword evidence="3" id="KW-1185">Reference proteome</keyword>
<dbReference type="PIR" id="D71097">
    <property type="entry name" value="D71097"/>
</dbReference>
<dbReference type="AlphaFoldDB" id="O58757"/>
<dbReference type="EMBL" id="BA000001">
    <property type="protein sequence ID" value="BAA30138.1"/>
    <property type="molecule type" value="Genomic_DNA"/>
</dbReference>
<proteinExistence type="predicted"/>
<evidence type="ECO:0000313" key="3">
    <source>
        <dbReference type="Proteomes" id="UP000000752"/>
    </source>
</evidence>
<evidence type="ECO:0000256" key="1">
    <source>
        <dbReference type="SAM" id="Phobius"/>
    </source>
</evidence>
<protein>
    <submittedName>
        <fullName evidence="2">Uncharacterized protein</fullName>
    </submittedName>
</protein>
<organism evidence="2 3">
    <name type="scientific">Pyrococcus horikoshii (strain ATCC 700860 / DSM 12428 / JCM 9974 / NBRC 100139 / OT-3)</name>
    <dbReference type="NCBI Taxonomy" id="70601"/>
    <lineage>
        <taxon>Archaea</taxon>
        <taxon>Methanobacteriati</taxon>
        <taxon>Methanobacteriota</taxon>
        <taxon>Thermococci</taxon>
        <taxon>Thermococcales</taxon>
        <taxon>Thermococcaceae</taxon>
        <taxon>Pyrococcus</taxon>
    </lineage>
</organism>
<dbReference type="Proteomes" id="UP000000752">
    <property type="component" value="Chromosome"/>
</dbReference>
<sequence length="170" mass="18780">MLLSSIRCPFLPISAMNHPHMNITSAGVSWDSNWRGRIVDRSSALYVLYSIFILGCCFSKAFRTSMNASSSAPDQGPITLSVITSWVLVLVTVGVSVVVVPPIHPLATVAIINAPTKRRAGILFIAYRTSINYVCTKSIYIFRFHMSTKIGNFSLHLAFNKLIHTYLVTS</sequence>
<accession>O58757</accession>
<evidence type="ECO:0000313" key="2">
    <source>
        <dbReference type="EMBL" id="BAA30138.1"/>
    </source>
</evidence>
<dbReference type="STRING" id="70601.gene:9377998"/>
<feature type="transmembrane region" description="Helical" evidence="1">
    <location>
        <begin position="44"/>
        <end position="63"/>
    </location>
</feature>
<reference evidence="2 3" key="1">
    <citation type="journal article" date="1998" name="DNA Res.">
        <title>Complete sequence and gene organization of the genome of a hyper-thermophilic archaebacterium, Pyrococcus horikoshii OT3.</title>
        <authorList>
            <person name="Kawarabayasi Y."/>
            <person name="Sawada M."/>
            <person name="Horikawa H."/>
            <person name="Haikawa Y."/>
            <person name="Hino Y."/>
            <person name="Yamamoto S."/>
            <person name="Sekine M."/>
            <person name="Baba S."/>
            <person name="Kosugi H."/>
            <person name="Hosoyama A."/>
            <person name="Nagai Y."/>
            <person name="Sakai M."/>
            <person name="Ogura K."/>
            <person name="Otuka R."/>
            <person name="Nakazawa H."/>
            <person name="Takamiya M."/>
            <person name="Ohfuku Y."/>
            <person name="Funahashi T."/>
            <person name="Tanaka T."/>
            <person name="Kudoh Y."/>
            <person name="Yamazaki J."/>
            <person name="Kushida N."/>
            <person name="Oguchi A."/>
            <person name="Aoki K."/>
            <person name="Nakamura Y."/>
            <person name="Robb T.F."/>
            <person name="Horikoshi K."/>
            <person name="Masuchi Y."/>
            <person name="Shizuya H."/>
            <person name="Kikuchi H."/>
        </authorList>
    </citation>
    <scope>NUCLEOTIDE SEQUENCE [LARGE SCALE GENOMIC DNA]</scope>
    <source>
        <strain evidence="3">ATCC 700860 / DSM 12428 / JCM 9974 / NBRC 100139 / OT-3</strain>
    </source>
</reference>
<dbReference type="EnsemblBacteria" id="BAA30138">
    <property type="protein sequence ID" value="BAA30138"/>
    <property type="gene ID" value="BAA30138"/>
</dbReference>
<dbReference type="KEGG" id="pho:PH1040"/>
<name>O58757_PYRHO</name>
<keyword evidence="1" id="KW-0812">Transmembrane</keyword>
<gene>
    <name evidence="2" type="ordered locus">PH1040</name>
</gene>
<keyword evidence="1" id="KW-1133">Transmembrane helix</keyword>
<feature type="transmembrane region" description="Helical" evidence="1">
    <location>
        <begin position="83"/>
        <end position="112"/>
    </location>
</feature>
<keyword evidence="1" id="KW-0472">Membrane</keyword>